<dbReference type="OrthoDB" id="9805856at2"/>
<sequence length="172" mass="19908">MTNNIAKLIEESGKKIKVISEALDISYPTLSSYNQGIRKPKRDNAQKLADYFGVSVAYILGIDDEKHAPSNLKIVADSFKTSDITSVTPFKTDMDNLRKSIELGEIHLSMPLNEAFSDDFRRILSNYLLDYETTLLKDFIKYMNNQNQKSTIWKSWIQTEEYQIRRADRDKK</sequence>
<evidence type="ECO:0000313" key="2">
    <source>
        <dbReference type="EMBL" id="SUN58134.1"/>
    </source>
</evidence>
<reference evidence="2 3" key="1">
    <citation type="submission" date="2018-06" db="EMBL/GenBank/DDBJ databases">
        <authorList>
            <consortium name="Pathogen Informatics"/>
            <person name="Doyle S."/>
        </authorList>
    </citation>
    <scope>NUCLEOTIDE SEQUENCE [LARGE SCALE GENOMIC DNA]</scope>
    <source>
        <strain evidence="2 3">NCTC12224</strain>
    </source>
</reference>
<dbReference type="InterPro" id="IPR010982">
    <property type="entry name" value="Lambda_DNA-bd_dom_sf"/>
</dbReference>
<dbReference type="Pfam" id="PF01381">
    <property type="entry name" value="HTH_3"/>
    <property type="match status" value="1"/>
</dbReference>
<dbReference type="SMART" id="SM00530">
    <property type="entry name" value="HTH_XRE"/>
    <property type="match status" value="1"/>
</dbReference>
<name>A0A380K018_9STRE</name>
<feature type="domain" description="HTH cro/C1-type" evidence="1">
    <location>
        <begin position="5"/>
        <end position="59"/>
    </location>
</feature>
<keyword evidence="3" id="KW-1185">Reference proteome</keyword>
<dbReference type="SUPFAM" id="SSF47413">
    <property type="entry name" value="lambda repressor-like DNA-binding domains"/>
    <property type="match status" value="1"/>
</dbReference>
<dbReference type="PROSITE" id="PS50943">
    <property type="entry name" value="HTH_CROC1"/>
    <property type="match status" value="1"/>
</dbReference>
<dbReference type="EMBL" id="UHFN01000002">
    <property type="protein sequence ID" value="SUN58134.1"/>
    <property type="molecule type" value="Genomic_DNA"/>
</dbReference>
<dbReference type="AlphaFoldDB" id="A0A380K018"/>
<keyword evidence="2" id="KW-0238">DNA-binding</keyword>
<dbReference type="GO" id="GO:0003677">
    <property type="term" value="F:DNA binding"/>
    <property type="evidence" value="ECO:0007669"/>
    <property type="project" value="UniProtKB-KW"/>
</dbReference>
<proteinExistence type="predicted"/>
<organism evidence="2 3">
    <name type="scientific">Streptococcus hyointestinalis</name>
    <dbReference type="NCBI Taxonomy" id="1337"/>
    <lineage>
        <taxon>Bacteria</taxon>
        <taxon>Bacillati</taxon>
        <taxon>Bacillota</taxon>
        <taxon>Bacilli</taxon>
        <taxon>Lactobacillales</taxon>
        <taxon>Streptococcaceae</taxon>
        <taxon>Streptococcus</taxon>
    </lineage>
</organism>
<evidence type="ECO:0000259" key="1">
    <source>
        <dbReference type="PROSITE" id="PS50943"/>
    </source>
</evidence>
<accession>A0A380K018</accession>
<dbReference type="InterPro" id="IPR001387">
    <property type="entry name" value="Cro/C1-type_HTH"/>
</dbReference>
<gene>
    <name evidence="2" type="ORF">NCTC12224_00158</name>
</gene>
<evidence type="ECO:0000313" key="3">
    <source>
        <dbReference type="Proteomes" id="UP000254924"/>
    </source>
</evidence>
<protein>
    <submittedName>
        <fullName evidence="2">DNA-binding protein</fullName>
    </submittedName>
</protein>
<dbReference type="Gene3D" id="1.10.260.40">
    <property type="entry name" value="lambda repressor-like DNA-binding domains"/>
    <property type="match status" value="1"/>
</dbReference>
<dbReference type="CDD" id="cd00093">
    <property type="entry name" value="HTH_XRE"/>
    <property type="match status" value="1"/>
</dbReference>
<dbReference type="Proteomes" id="UP000254924">
    <property type="component" value="Unassembled WGS sequence"/>
</dbReference>